<dbReference type="EMBL" id="CP015208">
    <property type="protein sequence ID" value="AOY55530.1"/>
    <property type="molecule type" value="Genomic_DNA"/>
</dbReference>
<gene>
    <name evidence="10" type="ORF">A4Z71_00460</name>
</gene>
<dbReference type="Gene3D" id="2.30.40.10">
    <property type="entry name" value="Urease, subunit C, domain 1"/>
    <property type="match status" value="1"/>
</dbReference>
<keyword evidence="2 8" id="KW-0479">Metal-binding</keyword>
<comment type="similarity">
    <text evidence="1 5">Belongs to the metallo-dependent hydrolases superfamily. NagA family.</text>
</comment>
<feature type="binding site" evidence="7">
    <location>
        <begin position="303"/>
        <end position="305"/>
    </location>
    <ligand>
        <name>substrate</name>
    </ligand>
</feature>
<dbReference type="InterPro" id="IPR011059">
    <property type="entry name" value="Metal-dep_hydrolase_composite"/>
</dbReference>
<evidence type="ECO:0000256" key="5">
    <source>
        <dbReference type="PIRNR" id="PIRNR038994"/>
    </source>
</evidence>
<dbReference type="RefSeq" id="WP_070954048.1">
    <property type="nucleotide sequence ID" value="NZ_CP015208.1"/>
</dbReference>
<feature type="binding site" evidence="8">
    <location>
        <position position="195"/>
    </location>
    <ligand>
        <name>Zn(2+)</name>
        <dbReference type="ChEBI" id="CHEBI:29105"/>
    </ligand>
</feature>
<name>A0A1D9DXK7_9MICO</name>
<evidence type="ECO:0000259" key="9">
    <source>
        <dbReference type="Pfam" id="PF01979"/>
    </source>
</evidence>
<keyword evidence="4 5" id="KW-0119">Carbohydrate metabolism</keyword>
<evidence type="ECO:0000256" key="3">
    <source>
        <dbReference type="ARBA" id="ARBA00022801"/>
    </source>
</evidence>
<protein>
    <recommendedName>
        <fullName evidence="9">Amidohydrolase-related domain-containing protein</fullName>
    </recommendedName>
</protein>
<dbReference type="KEGG" id="rpla:A4Z71_00460"/>
<dbReference type="OrthoDB" id="9776488at2"/>
<dbReference type="InterPro" id="IPR006680">
    <property type="entry name" value="Amidohydro-rel"/>
</dbReference>
<dbReference type="AlphaFoldDB" id="A0A1D9DXK7"/>
<reference evidence="10 11" key="1">
    <citation type="journal article" date="2016" name="Biochim. Biophys. Acta">
        <title>Photochemical characterization of actinorhodopsin and its functional existence in the natural host.</title>
        <authorList>
            <person name="Nakamura S."/>
            <person name="Kikukawa T."/>
            <person name="Tamogami J."/>
            <person name="Kamiya M."/>
            <person name="Aizawa T."/>
            <person name="Hahn M.W."/>
            <person name="Ihara K."/>
            <person name="Kamo N."/>
            <person name="Demura M."/>
        </authorList>
    </citation>
    <scope>NUCLEOTIDE SEQUENCE [LARGE SCALE GENOMIC DNA]</scope>
    <source>
        <strain evidence="10 11">MWH-Dar1</strain>
    </source>
</reference>
<evidence type="ECO:0000256" key="6">
    <source>
        <dbReference type="PIRSR" id="PIRSR038994-1"/>
    </source>
</evidence>
<dbReference type="Proteomes" id="UP000243784">
    <property type="component" value="Chromosome"/>
</dbReference>
<feature type="binding site" evidence="8">
    <location>
        <position position="130"/>
    </location>
    <ligand>
        <name>Zn(2+)</name>
        <dbReference type="ChEBI" id="CHEBI:29105"/>
    </ligand>
</feature>
<evidence type="ECO:0000256" key="7">
    <source>
        <dbReference type="PIRSR" id="PIRSR038994-2"/>
    </source>
</evidence>
<feature type="binding site" evidence="7">
    <location>
        <position position="141"/>
    </location>
    <ligand>
        <name>substrate</name>
    </ligand>
</feature>
<sequence>MSAPKTLIHSALLFDGETTVENGWLLFDETVLASGTGEDWQQHTAIRIIDAKGALISPGLIDSHTHGANGFAVEDGAEAMRQILDFEEQHGSRSVILSLVSNSIDELCHSLVQANAVAKFDNRLLGIHLEGPFLSHSHKGAHNPEILQVPTVDAVARLLSSGNGLVRSITLAPELTSEHIVKMLLEAGVKICVGHTDADYQVASQAFADGATVLTHAFNGMRSIHHREPGPVLAAIDSPNVWLELIADGVHVAPTVARLLPSDKLILVTDAMAAAGKGDGNYSLGALEVDVVAGVARVKTGSIAGSTLTIDAAVRNYAEWSGSLDSALRAATSNVAKAYGLVGFGSLALGAKADVLIWDSQLSPKFL</sequence>
<dbReference type="SUPFAM" id="SSF51338">
    <property type="entry name" value="Composite domain of metallo-dependent hydrolases"/>
    <property type="match status" value="1"/>
</dbReference>
<evidence type="ECO:0000256" key="1">
    <source>
        <dbReference type="ARBA" id="ARBA00010716"/>
    </source>
</evidence>
<feature type="binding site" evidence="7">
    <location>
        <position position="227"/>
    </location>
    <ligand>
        <name>substrate</name>
    </ligand>
</feature>
<dbReference type="GO" id="GO:0006046">
    <property type="term" value="P:N-acetylglucosamine catabolic process"/>
    <property type="evidence" value="ECO:0007669"/>
    <property type="project" value="TreeGrafter"/>
</dbReference>
<feature type="active site" description="Proton donor/acceptor" evidence="6">
    <location>
        <position position="270"/>
    </location>
</feature>
<organism evidence="10 11">
    <name type="scientific">Candidatus Rhodoluna planktonica</name>
    <dbReference type="NCBI Taxonomy" id="535712"/>
    <lineage>
        <taxon>Bacteria</taxon>
        <taxon>Bacillati</taxon>
        <taxon>Actinomycetota</taxon>
        <taxon>Actinomycetes</taxon>
        <taxon>Micrococcales</taxon>
        <taxon>Microbacteriaceae</taxon>
        <taxon>Luna cluster</taxon>
        <taxon>Luna-1 subcluster</taxon>
        <taxon>Rhodoluna</taxon>
    </lineage>
</organism>
<proteinExistence type="inferred from homology"/>
<dbReference type="NCBIfam" id="TIGR00221">
    <property type="entry name" value="nagA"/>
    <property type="match status" value="1"/>
</dbReference>
<dbReference type="Pfam" id="PF01979">
    <property type="entry name" value="Amidohydro_1"/>
    <property type="match status" value="1"/>
</dbReference>
<accession>A0A1D9DXK7</accession>
<evidence type="ECO:0000256" key="4">
    <source>
        <dbReference type="ARBA" id="ARBA00023277"/>
    </source>
</evidence>
<dbReference type="PANTHER" id="PTHR11113">
    <property type="entry name" value="N-ACETYLGLUCOSAMINE-6-PHOSPHATE DEACETYLASE"/>
    <property type="match status" value="1"/>
</dbReference>
<comment type="cofactor">
    <cofactor evidence="8">
        <name>a divalent metal cation</name>
        <dbReference type="ChEBI" id="CHEBI:60240"/>
    </cofactor>
    <text evidence="8">Binds 1 divalent metal cation per subunit.</text>
</comment>
<dbReference type="CDD" id="cd00854">
    <property type="entry name" value="NagA"/>
    <property type="match status" value="1"/>
</dbReference>
<dbReference type="InterPro" id="IPR032466">
    <property type="entry name" value="Metal_Hydrolase"/>
</dbReference>
<evidence type="ECO:0000313" key="11">
    <source>
        <dbReference type="Proteomes" id="UP000243784"/>
    </source>
</evidence>
<dbReference type="SUPFAM" id="SSF51556">
    <property type="entry name" value="Metallo-dependent hydrolases"/>
    <property type="match status" value="1"/>
</dbReference>
<evidence type="ECO:0000256" key="2">
    <source>
        <dbReference type="ARBA" id="ARBA00022723"/>
    </source>
</evidence>
<dbReference type="PANTHER" id="PTHR11113:SF14">
    <property type="entry name" value="N-ACETYLGLUCOSAMINE-6-PHOSPHATE DEACETYLASE"/>
    <property type="match status" value="1"/>
</dbReference>
<dbReference type="Gene3D" id="3.20.20.140">
    <property type="entry name" value="Metal-dependent hydrolases"/>
    <property type="match status" value="1"/>
</dbReference>
<feature type="binding site" evidence="8">
    <location>
        <position position="216"/>
    </location>
    <ligand>
        <name>Zn(2+)</name>
        <dbReference type="ChEBI" id="CHEBI:29105"/>
    </ligand>
</feature>
<feature type="binding site" evidence="7">
    <location>
        <begin position="219"/>
        <end position="220"/>
    </location>
    <ligand>
        <name>substrate</name>
    </ligand>
</feature>
<dbReference type="STRING" id="535712.A4Z71_00460"/>
<dbReference type="GO" id="GO:0008448">
    <property type="term" value="F:N-acetylglucosamine-6-phosphate deacetylase activity"/>
    <property type="evidence" value="ECO:0007669"/>
    <property type="project" value="InterPro"/>
</dbReference>
<feature type="domain" description="Amidohydrolase-related" evidence="9">
    <location>
        <begin position="56"/>
        <end position="362"/>
    </location>
</feature>
<keyword evidence="11" id="KW-1185">Reference proteome</keyword>
<evidence type="ECO:0000313" key="10">
    <source>
        <dbReference type="EMBL" id="AOY55530.1"/>
    </source>
</evidence>
<keyword evidence="3 5" id="KW-0378">Hydrolase</keyword>
<dbReference type="GO" id="GO:0046872">
    <property type="term" value="F:metal ion binding"/>
    <property type="evidence" value="ECO:0007669"/>
    <property type="project" value="UniProtKB-KW"/>
</dbReference>
<dbReference type="InterPro" id="IPR003764">
    <property type="entry name" value="GlcNAc_6-P_deAcase"/>
</dbReference>
<dbReference type="PIRSF" id="PIRSF038994">
    <property type="entry name" value="NagA"/>
    <property type="match status" value="1"/>
</dbReference>
<evidence type="ECO:0000256" key="8">
    <source>
        <dbReference type="PIRSR" id="PIRSR038994-3"/>
    </source>
</evidence>
<feature type="binding site" evidence="7">
    <location>
        <position position="251"/>
    </location>
    <ligand>
        <name>substrate</name>
    </ligand>
</feature>